<dbReference type="Proteomes" id="UP000224355">
    <property type="component" value="Segment"/>
</dbReference>
<evidence type="ECO:0000313" key="2">
    <source>
        <dbReference type="Proteomes" id="UP000224355"/>
    </source>
</evidence>
<sequence length="223" mass="25764">MAFEQDKELALETVKMWFREQDAAYLAKEDIVVHWNPFNTETKRGEWTKIRVRELCRIIKATRAGFAAMRFVKPEVILLAAQEEGRAYRQGVKSRSTVPPEYFNFERAGHFNNFELLTLCVLQTLVGRGMNMEAHCLGTLMDYVFKTKGYVVPSRTFRWKLIRAVADEAGIKVRDRLDRITIYGVGRFVAVQIEGINDTIKLHLSEEELKSITAEVILAFDRI</sequence>
<keyword evidence="2" id="KW-1185">Reference proteome</keyword>
<evidence type="ECO:0000313" key="1">
    <source>
        <dbReference type="EMBL" id="APD19691.1"/>
    </source>
</evidence>
<dbReference type="EMBL" id="KY087898">
    <property type="protein sequence ID" value="APD19691.1"/>
    <property type="molecule type" value="Genomic_DNA"/>
</dbReference>
<name>A0A1J0MES5_9CAUD</name>
<protein>
    <submittedName>
        <fullName evidence="1">Uncharacterized protein</fullName>
    </submittedName>
</protein>
<organism evidence="1 2">
    <name type="scientific">Pectobacterium phage PP101</name>
    <dbReference type="NCBI Taxonomy" id="1916414"/>
    <lineage>
        <taxon>Viruses</taxon>
        <taxon>Duplodnaviria</taxon>
        <taxon>Heunggongvirae</taxon>
        <taxon>Uroviricota</taxon>
        <taxon>Caudoviricetes</taxon>
        <taxon>Chaseviridae</taxon>
        <taxon>Cleopatravirinae</taxon>
        <taxon>Suwonvirus</taxon>
        <taxon>Suwonvirus PP101</taxon>
    </lineage>
</organism>
<gene>
    <name evidence="1" type="ORF">PP101_30</name>
</gene>
<accession>A0A1J0MES5</accession>
<reference evidence="1 2" key="1">
    <citation type="submission" date="2018-04" db="EMBL/GenBank/DDBJ databases">
        <authorList>
            <person name="Shneider M.M."/>
            <person name="Kabanova A.P."/>
            <person name="Vo T.N.H."/>
            <person name="Korzhenkov A."/>
            <person name="Samarov N.I."/>
            <person name="Toshchakov S.V."/>
            <person name="Miroshnikov K.K."/>
            <person name="Ignatov A.N."/>
            <person name="Kulikov E.E."/>
            <person name="Miroshnikov K.A."/>
        </authorList>
    </citation>
    <scope>NUCLEOTIDE SEQUENCE [LARGE SCALE GENOMIC DNA]</scope>
</reference>
<proteinExistence type="predicted"/>